<feature type="transmembrane region" description="Helical" evidence="7">
    <location>
        <begin position="64"/>
        <end position="82"/>
    </location>
</feature>
<keyword evidence="5 7" id="KW-1133">Transmembrane helix</keyword>
<dbReference type="InterPro" id="IPR010920">
    <property type="entry name" value="LSM_dom_sf"/>
</dbReference>
<keyword evidence="6 7" id="KW-0472">Membrane</keyword>
<dbReference type="Pfam" id="PF00924">
    <property type="entry name" value="MS_channel_2nd"/>
    <property type="match status" value="1"/>
</dbReference>
<evidence type="ECO:0000256" key="1">
    <source>
        <dbReference type="ARBA" id="ARBA00004651"/>
    </source>
</evidence>
<dbReference type="Pfam" id="PF21088">
    <property type="entry name" value="MS_channel_1st"/>
    <property type="match status" value="1"/>
</dbReference>
<keyword evidence="4 7" id="KW-0812">Transmembrane</keyword>
<keyword evidence="11" id="KW-1185">Reference proteome</keyword>
<keyword evidence="3" id="KW-1003">Cell membrane</keyword>
<dbReference type="PANTHER" id="PTHR30566:SF5">
    <property type="entry name" value="MECHANOSENSITIVE ION CHANNEL PROTEIN 1, MITOCHONDRIAL-RELATED"/>
    <property type="match status" value="1"/>
</dbReference>
<dbReference type="SUPFAM" id="SSF50182">
    <property type="entry name" value="Sm-like ribonucleoproteins"/>
    <property type="match status" value="1"/>
</dbReference>
<feature type="transmembrane region" description="Helical" evidence="7">
    <location>
        <begin position="94"/>
        <end position="112"/>
    </location>
</feature>
<dbReference type="SUPFAM" id="SSF82861">
    <property type="entry name" value="Mechanosensitive channel protein MscS (YggB), transmembrane region"/>
    <property type="match status" value="1"/>
</dbReference>
<comment type="similarity">
    <text evidence="2">Belongs to the MscS (TC 1.A.23) family.</text>
</comment>
<dbReference type="Gene3D" id="1.10.287.1260">
    <property type="match status" value="1"/>
</dbReference>
<accession>A0A1Z4LYS3</accession>
<proteinExistence type="inferred from homology"/>
<dbReference type="InterPro" id="IPR006685">
    <property type="entry name" value="MscS_channel_2nd"/>
</dbReference>
<evidence type="ECO:0000256" key="6">
    <source>
        <dbReference type="ARBA" id="ARBA00023136"/>
    </source>
</evidence>
<dbReference type="Proteomes" id="UP000218418">
    <property type="component" value="Chromosome"/>
</dbReference>
<feature type="domain" description="Mechanosensitive ion channel transmembrane helices 2/3" evidence="9">
    <location>
        <begin position="144"/>
        <end position="181"/>
    </location>
</feature>
<evidence type="ECO:0000313" key="10">
    <source>
        <dbReference type="EMBL" id="BAY86386.1"/>
    </source>
</evidence>
<comment type="subcellular location">
    <subcellularLocation>
        <location evidence="1">Cell membrane</location>
        <topology evidence="1">Multi-pass membrane protein</topology>
    </subcellularLocation>
</comment>
<dbReference type="InterPro" id="IPR049142">
    <property type="entry name" value="MS_channel_1st"/>
</dbReference>
<evidence type="ECO:0000256" key="5">
    <source>
        <dbReference type="ARBA" id="ARBA00022989"/>
    </source>
</evidence>
<dbReference type="InterPro" id="IPR011014">
    <property type="entry name" value="MscS_channel_TM-2"/>
</dbReference>
<evidence type="ECO:0000259" key="9">
    <source>
        <dbReference type="Pfam" id="PF21088"/>
    </source>
</evidence>
<evidence type="ECO:0000256" key="4">
    <source>
        <dbReference type="ARBA" id="ARBA00022692"/>
    </source>
</evidence>
<dbReference type="GO" id="GO:0055085">
    <property type="term" value="P:transmembrane transport"/>
    <property type="evidence" value="ECO:0007669"/>
    <property type="project" value="InterPro"/>
</dbReference>
<evidence type="ECO:0000256" key="2">
    <source>
        <dbReference type="ARBA" id="ARBA00008017"/>
    </source>
</evidence>
<evidence type="ECO:0000313" key="11">
    <source>
        <dbReference type="Proteomes" id="UP000218418"/>
    </source>
</evidence>
<protein>
    <submittedName>
        <fullName evidence="10">MscS mechanosensitive ion channel</fullName>
    </submittedName>
</protein>
<evidence type="ECO:0000256" key="7">
    <source>
        <dbReference type="SAM" id="Phobius"/>
    </source>
</evidence>
<dbReference type="Gene3D" id="2.30.30.60">
    <property type="match status" value="1"/>
</dbReference>
<organism evidence="10 11">
    <name type="scientific">Calothrix parasitica NIES-267</name>
    <dbReference type="NCBI Taxonomy" id="1973488"/>
    <lineage>
        <taxon>Bacteria</taxon>
        <taxon>Bacillati</taxon>
        <taxon>Cyanobacteriota</taxon>
        <taxon>Cyanophyceae</taxon>
        <taxon>Nostocales</taxon>
        <taxon>Calotrichaceae</taxon>
        <taxon>Calothrix</taxon>
    </lineage>
</organism>
<evidence type="ECO:0000256" key="3">
    <source>
        <dbReference type="ARBA" id="ARBA00022475"/>
    </source>
</evidence>
<sequence>MMELLSNNIFFSAKIQLTFIVGVFSFIAFFAGCLFPQIASFCLSIFVSSEASEKAEKLLQPYRHLIGLAFGLGFLEIVALFVPILDDYPVIEKIISFILTIEACWLVIRIFGKYIDDSILESALKSGRKANSELLNLAKYTAYLAIVFVGFIFFAQTHNINILSLLASLGIGGVAIAFASKTTVEQLLSGVVLYIDHPFYIDDYIGLPDGTFGRVESIGWRSTKIRTSGKGTVIVIPNNSLTQMNIENFSGAKKVISILYLNFNRKVEAKEQALIEQVILSSTKDIFGLDSRSSRIDFRTINHQDEIRSQAQVSLFILGSGKVSMELRRQLLEMATETINQKLTGYGIDFNIEEPTIYVDAPVTI</sequence>
<gene>
    <name evidence="10" type="ORF">NIES267_58930</name>
</gene>
<dbReference type="AlphaFoldDB" id="A0A1Z4LYS3"/>
<dbReference type="GO" id="GO:0005886">
    <property type="term" value="C:plasma membrane"/>
    <property type="evidence" value="ECO:0007669"/>
    <property type="project" value="UniProtKB-SubCell"/>
</dbReference>
<evidence type="ECO:0000259" key="8">
    <source>
        <dbReference type="Pfam" id="PF00924"/>
    </source>
</evidence>
<dbReference type="InterPro" id="IPR023408">
    <property type="entry name" value="MscS_beta-dom_sf"/>
</dbReference>
<dbReference type="PANTHER" id="PTHR30566">
    <property type="entry name" value="YNAI-RELATED MECHANOSENSITIVE ION CHANNEL"/>
    <property type="match status" value="1"/>
</dbReference>
<feature type="transmembrane region" description="Helical" evidence="7">
    <location>
        <begin position="160"/>
        <end position="179"/>
    </location>
</feature>
<dbReference type="EMBL" id="AP018227">
    <property type="protein sequence ID" value="BAY86386.1"/>
    <property type="molecule type" value="Genomic_DNA"/>
</dbReference>
<feature type="transmembrane region" description="Helical" evidence="7">
    <location>
        <begin position="133"/>
        <end position="154"/>
    </location>
</feature>
<feature type="transmembrane region" description="Helical" evidence="7">
    <location>
        <begin position="20"/>
        <end position="43"/>
    </location>
</feature>
<dbReference type="OrthoDB" id="450694at2"/>
<reference evidence="10 11" key="1">
    <citation type="submission" date="2017-06" db="EMBL/GenBank/DDBJ databases">
        <title>Genome sequencing of cyanobaciteial culture collection at National Institute for Environmental Studies (NIES).</title>
        <authorList>
            <person name="Hirose Y."/>
            <person name="Shimura Y."/>
            <person name="Fujisawa T."/>
            <person name="Nakamura Y."/>
            <person name="Kawachi M."/>
        </authorList>
    </citation>
    <scope>NUCLEOTIDE SEQUENCE [LARGE SCALE GENOMIC DNA]</scope>
    <source>
        <strain evidence="10 11">NIES-267</strain>
    </source>
</reference>
<name>A0A1Z4LYS3_9CYAN</name>
<feature type="domain" description="Mechanosensitive ion channel MscS" evidence="8">
    <location>
        <begin position="183"/>
        <end position="250"/>
    </location>
</feature>